<comment type="caution">
    <text evidence="2">The sequence shown here is derived from an EMBL/GenBank/DDBJ whole genome shotgun (WGS) entry which is preliminary data.</text>
</comment>
<organism evidence="2 3">
    <name type="scientific">Araneus ventricosus</name>
    <name type="common">Orbweaver spider</name>
    <name type="synonym">Epeira ventricosa</name>
    <dbReference type="NCBI Taxonomy" id="182803"/>
    <lineage>
        <taxon>Eukaryota</taxon>
        <taxon>Metazoa</taxon>
        <taxon>Ecdysozoa</taxon>
        <taxon>Arthropoda</taxon>
        <taxon>Chelicerata</taxon>
        <taxon>Arachnida</taxon>
        <taxon>Araneae</taxon>
        <taxon>Araneomorphae</taxon>
        <taxon>Entelegynae</taxon>
        <taxon>Araneoidea</taxon>
        <taxon>Araneidae</taxon>
        <taxon>Araneus</taxon>
    </lineage>
</organism>
<reference evidence="2 3" key="1">
    <citation type="journal article" date="2019" name="Sci. Rep.">
        <title>Orb-weaving spider Araneus ventricosus genome elucidates the spidroin gene catalogue.</title>
        <authorList>
            <person name="Kono N."/>
            <person name="Nakamura H."/>
            <person name="Ohtoshi R."/>
            <person name="Moran D.A.P."/>
            <person name="Shinohara A."/>
            <person name="Yoshida Y."/>
            <person name="Fujiwara M."/>
            <person name="Mori M."/>
            <person name="Tomita M."/>
            <person name="Arakawa K."/>
        </authorList>
    </citation>
    <scope>NUCLEOTIDE SEQUENCE [LARGE SCALE GENOMIC DNA]</scope>
</reference>
<dbReference type="Proteomes" id="UP000499080">
    <property type="component" value="Unassembled WGS sequence"/>
</dbReference>
<name>A0A4Y2QKU1_ARAVE</name>
<gene>
    <name evidence="1" type="ORF">AVEN_242629_1</name>
    <name evidence="2" type="ORF">AVEN_37789_1</name>
</gene>
<proteinExistence type="predicted"/>
<dbReference type="AlphaFoldDB" id="A0A4Y2QKU1"/>
<evidence type="ECO:0000313" key="3">
    <source>
        <dbReference type="Proteomes" id="UP000499080"/>
    </source>
</evidence>
<sequence length="104" mass="11441">MGGLIAVRENKIFYCKGGGGRQQAPFSNCSKKGTALIQRTLTGGKSMLIALPDAEHWWLNDQARLVKVCEIVGILGLARTFSRHNFDWMPVSQTDSGRDSDQTS</sequence>
<dbReference type="EMBL" id="BGPR01139208">
    <property type="protein sequence ID" value="GBN63902.1"/>
    <property type="molecule type" value="Genomic_DNA"/>
</dbReference>
<dbReference type="EMBL" id="BGPR01139214">
    <property type="protein sequence ID" value="GBN63913.1"/>
    <property type="molecule type" value="Genomic_DNA"/>
</dbReference>
<keyword evidence="3" id="KW-1185">Reference proteome</keyword>
<evidence type="ECO:0000313" key="1">
    <source>
        <dbReference type="EMBL" id="GBN63902.1"/>
    </source>
</evidence>
<accession>A0A4Y2QKU1</accession>
<protein>
    <submittedName>
        <fullName evidence="2">Uncharacterized protein</fullName>
    </submittedName>
</protein>
<evidence type="ECO:0000313" key="2">
    <source>
        <dbReference type="EMBL" id="GBN63913.1"/>
    </source>
</evidence>